<organism evidence="1 2">
    <name type="scientific">Algoriphagus aquimarinus</name>
    <dbReference type="NCBI Taxonomy" id="237018"/>
    <lineage>
        <taxon>Bacteria</taxon>
        <taxon>Pseudomonadati</taxon>
        <taxon>Bacteroidota</taxon>
        <taxon>Cytophagia</taxon>
        <taxon>Cytophagales</taxon>
        <taxon>Cyclobacteriaceae</taxon>
        <taxon>Algoriphagus</taxon>
    </lineage>
</organism>
<name>A0A5C7B143_9BACT</name>
<dbReference type="AlphaFoldDB" id="A0A5C7B143"/>
<evidence type="ECO:0000313" key="2">
    <source>
        <dbReference type="Proteomes" id="UP000321935"/>
    </source>
</evidence>
<accession>A0A5C7B143</accession>
<evidence type="ECO:0000313" key="1">
    <source>
        <dbReference type="EMBL" id="TXE14461.1"/>
    </source>
</evidence>
<protein>
    <submittedName>
        <fullName evidence="1">Uncharacterized protein</fullName>
    </submittedName>
</protein>
<dbReference type="Proteomes" id="UP000321935">
    <property type="component" value="Unassembled WGS sequence"/>
</dbReference>
<dbReference type="RefSeq" id="WP_146914661.1">
    <property type="nucleotide sequence ID" value="NZ_VORW01000001.1"/>
</dbReference>
<comment type="caution">
    <text evidence="1">The sequence shown here is derived from an EMBL/GenBank/DDBJ whole genome shotgun (WGS) entry which is preliminary data.</text>
</comment>
<proteinExistence type="predicted"/>
<reference evidence="1 2" key="1">
    <citation type="submission" date="2019-08" db="EMBL/GenBank/DDBJ databases">
        <title>Genomes sequence of Algoriphagus aquimarinus ACAM450.</title>
        <authorList>
            <person name="Bowman J.P."/>
        </authorList>
    </citation>
    <scope>NUCLEOTIDE SEQUENCE [LARGE SCALE GENOMIC DNA]</scope>
    <source>
        <strain evidence="1 2">ACAM 450</strain>
    </source>
</reference>
<dbReference type="OrthoDB" id="1358957at2"/>
<dbReference type="EMBL" id="VORW01000001">
    <property type="protein sequence ID" value="TXE14461.1"/>
    <property type="molecule type" value="Genomic_DNA"/>
</dbReference>
<sequence>MNQNSIPSLEEWVDSELELNKKTTELFESDLSIEEQAIEALQYLVQVYRLPQTPLDLEDGEEESDQDSSYSPISMFELVAQLKFADPENNDPRYLVMTGAYLIKNKLVIDISQELREYLGDDELQGLGYRGEDILEAELVPVKKGESWSELGCRFFTKEVA</sequence>
<gene>
    <name evidence="1" type="ORF">ESV85_02525</name>
</gene>